<reference evidence="2" key="1">
    <citation type="submission" date="2017-04" db="EMBL/GenBank/DDBJ databases">
        <authorList>
            <person name="Varghese N."/>
            <person name="Submissions S."/>
        </authorList>
    </citation>
    <scope>NUCLEOTIDE SEQUENCE [LARGE SCALE GENOMIC DNA]</scope>
</reference>
<keyword evidence="2" id="KW-1185">Reference proteome</keyword>
<dbReference type="RefSeq" id="WP_086437505.1">
    <property type="nucleotide sequence ID" value="NZ_FXWG01000002.1"/>
</dbReference>
<accession>A0A1Y6FAI8</accession>
<dbReference type="Proteomes" id="UP000194420">
    <property type="component" value="Unassembled WGS sequence"/>
</dbReference>
<sequence>MSILSLINAALQKHGWLFTRLPSDQEERAAQLVELLVEDTADGRARRYTLQPWLWYERPVRERFEGQDCCLTVEGPIYRSRDGTGYPLGSQLRTEFGWLDLTPEETNSIADEVRSAIDLTLLRWFTRPDMADRQLLSRQSRDRYFDDEVARNLILSATPPTASMEQDAHAN</sequence>
<protein>
    <submittedName>
        <fullName evidence="1">Uncharacterized protein</fullName>
    </submittedName>
</protein>
<evidence type="ECO:0000313" key="2">
    <source>
        <dbReference type="Proteomes" id="UP000194420"/>
    </source>
</evidence>
<name>A0A1Y6FAI8_9SPHN</name>
<dbReference type="EMBL" id="FXWG01000002">
    <property type="protein sequence ID" value="SMQ69423.1"/>
    <property type="molecule type" value="Genomic_DNA"/>
</dbReference>
<dbReference type="OrthoDB" id="7432326at2"/>
<dbReference type="AlphaFoldDB" id="A0A1Y6FAI8"/>
<gene>
    <name evidence="1" type="ORF">SAMN06297468_1613</name>
</gene>
<proteinExistence type="predicted"/>
<evidence type="ECO:0000313" key="1">
    <source>
        <dbReference type="EMBL" id="SMQ69423.1"/>
    </source>
</evidence>
<organism evidence="1 2">
    <name type="scientific">Altererythrobacter xiamenensis</name>
    <dbReference type="NCBI Taxonomy" id="1316679"/>
    <lineage>
        <taxon>Bacteria</taxon>
        <taxon>Pseudomonadati</taxon>
        <taxon>Pseudomonadota</taxon>
        <taxon>Alphaproteobacteria</taxon>
        <taxon>Sphingomonadales</taxon>
        <taxon>Erythrobacteraceae</taxon>
        <taxon>Altererythrobacter</taxon>
    </lineage>
</organism>